<name>X0VYK3_9ZZZZ</name>
<feature type="non-terminal residue" evidence="1">
    <location>
        <position position="263"/>
    </location>
</feature>
<dbReference type="EMBL" id="BARS01030586">
    <property type="protein sequence ID" value="GAG23539.1"/>
    <property type="molecule type" value="Genomic_DNA"/>
</dbReference>
<protein>
    <submittedName>
        <fullName evidence="1">Uncharacterized protein</fullName>
    </submittedName>
</protein>
<accession>X0VYK3</accession>
<feature type="non-terminal residue" evidence="1">
    <location>
        <position position="1"/>
    </location>
</feature>
<sequence length="263" mass="26869">AKYFIGSGYYLTDLPPTSPIWDISGNDIYYDSGNVGIGTGDLTVSGGKVTLTNSIFNDNLSASYLQINPQNNMVAIYDGSDSQTVRIFHGGSHGLDLIGSQTLSKVQTLGAGNDLLIDASGGDIQIGSGDNLNLNGDLFIDNSTGHVGIGKVAHTTYDLDVAGTSNFGGNVYIGGSLTVNTGKDVCITGGNCLSDAGSGEWTPDTYGITYADNVGIGKASVTGTKALDVAGDINLGNQALSTAGTLNRGYYVYGGGGSTISYG</sequence>
<organism evidence="1">
    <name type="scientific">marine sediment metagenome</name>
    <dbReference type="NCBI Taxonomy" id="412755"/>
    <lineage>
        <taxon>unclassified sequences</taxon>
        <taxon>metagenomes</taxon>
        <taxon>ecological metagenomes</taxon>
    </lineage>
</organism>
<gene>
    <name evidence="1" type="ORF">S01H1_47692</name>
</gene>
<reference evidence="1" key="1">
    <citation type="journal article" date="2014" name="Front. Microbiol.">
        <title>High frequency of phylogenetically diverse reductive dehalogenase-homologous genes in deep subseafloor sedimentary metagenomes.</title>
        <authorList>
            <person name="Kawai M."/>
            <person name="Futagami T."/>
            <person name="Toyoda A."/>
            <person name="Takaki Y."/>
            <person name="Nishi S."/>
            <person name="Hori S."/>
            <person name="Arai W."/>
            <person name="Tsubouchi T."/>
            <person name="Morono Y."/>
            <person name="Uchiyama I."/>
            <person name="Ito T."/>
            <person name="Fujiyama A."/>
            <person name="Inagaki F."/>
            <person name="Takami H."/>
        </authorList>
    </citation>
    <scope>NUCLEOTIDE SEQUENCE</scope>
    <source>
        <strain evidence="1">Expedition CK06-06</strain>
    </source>
</reference>
<proteinExistence type="predicted"/>
<dbReference type="AlphaFoldDB" id="X0VYK3"/>
<comment type="caution">
    <text evidence="1">The sequence shown here is derived from an EMBL/GenBank/DDBJ whole genome shotgun (WGS) entry which is preliminary data.</text>
</comment>
<evidence type="ECO:0000313" key="1">
    <source>
        <dbReference type="EMBL" id="GAG23539.1"/>
    </source>
</evidence>